<feature type="binding site" evidence="8">
    <location>
        <position position="107"/>
    </location>
    <ligand>
        <name>Zn(2+)</name>
        <dbReference type="ChEBI" id="CHEBI:29105"/>
    </ligand>
</feature>
<keyword evidence="2" id="KW-0678">Repressor</keyword>
<dbReference type="Gene3D" id="3.30.1490.190">
    <property type="match status" value="1"/>
</dbReference>
<comment type="cofactor">
    <cofactor evidence="9">
        <name>Mn(2+)</name>
        <dbReference type="ChEBI" id="CHEBI:29035"/>
    </cofactor>
    <cofactor evidence="9">
        <name>Fe(2+)</name>
        <dbReference type="ChEBI" id="CHEBI:29033"/>
    </cofactor>
    <text evidence="9">Binds 1 Mn(2+) or Fe(2+) ion per subunit.</text>
</comment>
<dbReference type="AlphaFoldDB" id="A0A0L6ZBY3"/>
<accession>A0A0L6ZBY3</accession>
<dbReference type="CDD" id="cd07153">
    <property type="entry name" value="Fur_like"/>
    <property type="match status" value="1"/>
</dbReference>
<feature type="binding site" evidence="8">
    <location>
        <position position="104"/>
    </location>
    <ligand>
        <name>Zn(2+)</name>
        <dbReference type="ChEBI" id="CHEBI:29105"/>
    </ligand>
</feature>
<proteinExistence type="inferred from homology"/>
<dbReference type="InterPro" id="IPR036390">
    <property type="entry name" value="WH_DNA-bd_sf"/>
</dbReference>
<dbReference type="PATRIC" id="fig|1121318.3.peg.1081"/>
<sequence length="150" mass="17389">MYNVSPTQLDKVKELLKLKGYKLTPQRRAVVNKVLENRGSHLTAEELYELVKKECPEIGLATIYRTIQLLEEVGILCKLNLDDGCNRYELVDEEETHHHHHLICTKCGKVIEVAEDLLDVIERNVEEKYKFKIENHSVKFLGICNKCLNN</sequence>
<evidence type="ECO:0000256" key="6">
    <source>
        <dbReference type="ARBA" id="ARBA00023125"/>
    </source>
</evidence>
<dbReference type="RefSeq" id="WP_052220653.1">
    <property type="nucleotide sequence ID" value="NZ_LHUR01000013.1"/>
</dbReference>
<evidence type="ECO:0000256" key="9">
    <source>
        <dbReference type="PIRSR" id="PIRSR602481-2"/>
    </source>
</evidence>
<organism evidence="10 11">
    <name type="scientific">Clostridium homopropionicum DSM 5847</name>
    <dbReference type="NCBI Taxonomy" id="1121318"/>
    <lineage>
        <taxon>Bacteria</taxon>
        <taxon>Bacillati</taxon>
        <taxon>Bacillota</taxon>
        <taxon>Clostridia</taxon>
        <taxon>Eubacteriales</taxon>
        <taxon>Clostridiaceae</taxon>
        <taxon>Clostridium</taxon>
    </lineage>
</organism>
<dbReference type="PANTHER" id="PTHR33202:SF7">
    <property type="entry name" value="FERRIC UPTAKE REGULATION PROTEIN"/>
    <property type="match status" value="1"/>
</dbReference>
<name>A0A0L6ZBY3_9CLOT</name>
<dbReference type="GO" id="GO:0003700">
    <property type="term" value="F:DNA-binding transcription factor activity"/>
    <property type="evidence" value="ECO:0007669"/>
    <property type="project" value="InterPro"/>
</dbReference>
<feature type="binding site" evidence="9">
    <location>
        <position position="136"/>
    </location>
    <ligand>
        <name>Fe cation</name>
        <dbReference type="ChEBI" id="CHEBI:24875"/>
    </ligand>
</feature>
<dbReference type="Pfam" id="PF01475">
    <property type="entry name" value="FUR"/>
    <property type="match status" value="1"/>
</dbReference>
<dbReference type="Gene3D" id="1.10.10.10">
    <property type="entry name" value="Winged helix-like DNA-binding domain superfamily/Winged helix DNA-binding domain"/>
    <property type="match status" value="1"/>
</dbReference>
<protein>
    <submittedName>
        <fullName evidence="10">Ferric uptake regulation protein</fullName>
    </submittedName>
</protein>
<evidence type="ECO:0000256" key="4">
    <source>
        <dbReference type="ARBA" id="ARBA00022833"/>
    </source>
</evidence>
<comment type="similarity">
    <text evidence="1">Belongs to the Fur family.</text>
</comment>
<feature type="binding site" evidence="8">
    <location>
        <position position="144"/>
    </location>
    <ligand>
        <name>Zn(2+)</name>
        <dbReference type="ChEBI" id="CHEBI:29105"/>
    </ligand>
</feature>
<dbReference type="GO" id="GO:1900376">
    <property type="term" value="P:regulation of secondary metabolite biosynthetic process"/>
    <property type="evidence" value="ECO:0007669"/>
    <property type="project" value="TreeGrafter"/>
</dbReference>
<evidence type="ECO:0000313" key="11">
    <source>
        <dbReference type="Proteomes" id="UP000037043"/>
    </source>
</evidence>
<evidence type="ECO:0000256" key="8">
    <source>
        <dbReference type="PIRSR" id="PIRSR602481-1"/>
    </source>
</evidence>
<dbReference type="GO" id="GO:0008270">
    <property type="term" value="F:zinc ion binding"/>
    <property type="evidence" value="ECO:0007669"/>
    <property type="project" value="TreeGrafter"/>
</dbReference>
<dbReference type="SUPFAM" id="SSF46785">
    <property type="entry name" value="Winged helix' DNA-binding domain"/>
    <property type="match status" value="1"/>
</dbReference>
<keyword evidence="3 8" id="KW-0479">Metal-binding</keyword>
<keyword evidence="6" id="KW-0238">DNA-binding</keyword>
<dbReference type="Proteomes" id="UP000037043">
    <property type="component" value="Unassembled WGS sequence"/>
</dbReference>
<evidence type="ECO:0000256" key="2">
    <source>
        <dbReference type="ARBA" id="ARBA00022491"/>
    </source>
</evidence>
<dbReference type="InterPro" id="IPR036388">
    <property type="entry name" value="WH-like_DNA-bd_sf"/>
</dbReference>
<dbReference type="EMBL" id="LHUR01000013">
    <property type="protein sequence ID" value="KOA20485.1"/>
    <property type="molecule type" value="Genomic_DNA"/>
</dbReference>
<dbReference type="PANTHER" id="PTHR33202">
    <property type="entry name" value="ZINC UPTAKE REGULATION PROTEIN"/>
    <property type="match status" value="1"/>
</dbReference>
<evidence type="ECO:0000256" key="3">
    <source>
        <dbReference type="ARBA" id="ARBA00022723"/>
    </source>
</evidence>
<dbReference type="FunFam" id="1.10.10.10:FF:000051">
    <property type="entry name" value="Fur family transcriptional regulator"/>
    <property type="match status" value="1"/>
</dbReference>
<keyword evidence="11" id="KW-1185">Reference proteome</keyword>
<feature type="binding site" evidence="9">
    <location>
        <position position="98"/>
    </location>
    <ligand>
        <name>Fe cation</name>
        <dbReference type="ChEBI" id="CHEBI:24875"/>
    </ligand>
</feature>
<keyword evidence="9" id="KW-0408">Iron</keyword>
<comment type="caution">
    <text evidence="10">The sequence shown here is derived from an EMBL/GenBank/DDBJ whole genome shotgun (WGS) entry which is preliminary data.</text>
</comment>
<dbReference type="GO" id="GO:0000976">
    <property type="term" value="F:transcription cis-regulatory region binding"/>
    <property type="evidence" value="ECO:0007669"/>
    <property type="project" value="TreeGrafter"/>
</dbReference>
<evidence type="ECO:0000256" key="7">
    <source>
        <dbReference type="ARBA" id="ARBA00023163"/>
    </source>
</evidence>
<dbReference type="GO" id="GO:0045892">
    <property type="term" value="P:negative regulation of DNA-templated transcription"/>
    <property type="evidence" value="ECO:0007669"/>
    <property type="project" value="TreeGrafter"/>
</dbReference>
<keyword evidence="4 8" id="KW-0862">Zinc</keyword>
<comment type="cofactor">
    <cofactor evidence="8">
        <name>Zn(2+)</name>
        <dbReference type="ChEBI" id="CHEBI:29105"/>
    </cofactor>
    <text evidence="8">Binds 1 zinc ion per subunit.</text>
</comment>
<evidence type="ECO:0000256" key="5">
    <source>
        <dbReference type="ARBA" id="ARBA00023015"/>
    </source>
</evidence>
<dbReference type="STRING" id="36844.SAMN04488501_10878"/>
<keyword evidence="5" id="KW-0805">Transcription regulation</keyword>
<evidence type="ECO:0000256" key="1">
    <source>
        <dbReference type="ARBA" id="ARBA00007957"/>
    </source>
</evidence>
<feature type="binding site" evidence="8">
    <location>
        <position position="147"/>
    </location>
    <ligand>
        <name>Zn(2+)</name>
        <dbReference type="ChEBI" id="CHEBI:29105"/>
    </ligand>
</feature>
<dbReference type="InterPro" id="IPR002481">
    <property type="entry name" value="FUR"/>
</dbReference>
<dbReference type="InterPro" id="IPR043135">
    <property type="entry name" value="Fur_C"/>
</dbReference>
<keyword evidence="7" id="KW-0804">Transcription</keyword>
<gene>
    <name evidence="10" type="primary">fur_1</name>
    <name evidence="10" type="ORF">CLHOM_10730</name>
</gene>
<evidence type="ECO:0000313" key="10">
    <source>
        <dbReference type="EMBL" id="KOA20485.1"/>
    </source>
</evidence>
<reference evidence="11" key="1">
    <citation type="submission" date="2015-08" db="EMBL/GenBank/DDBJ databases">
        <title>Genome sequence of the strict anaerobe Clostridium homopropionicum LuHBu1 (DSM 5847T).</title>
        <authorList>
            <person name="Poehlein A."/>
            <person name="Beck M."/>
            <person name="Schiel-Bengelsdorf B."/>
            <person name="Bengelsdorf F.R."/>
            <person name="Daniel R."/>
            <person name="Duerre P."/>
        </authorList>
    </citation>
    <scope>NUCLEOTIDE SEQUENCE [LARGE SCALE GENOMIC DNA]</scope>
    <source>
        <strain evidence="11">DSM 5847</strain>
    </source>
</reference>